<dbReference type="OrthoDB" id="2804729at2759"/>
<protein>
    <recommendedName>
        <fullName evidence="3">F-box domain-containing protein</fullName>
    </recommendedName>
</protein>
<dbReference type="InParanoid" id="K5X0D1"/>
<keyword evidence="2" id="KW-1185">Reference proteome</keyword>
<dbReference type="HOGENOM" id="CLU_582785_0_0_1"/>
<evidence type="ECO:0000313" key="1">
    <source>
        <dbReference type="EMBL" id="EKM56222.1"/>
    </source>
</evidence>
<dbReference type="Proteomes" id="UP000008370">
    <property type="component" value="Unassembled WGS sequence"/>
</dbReference>
<gene>
    <name evidence="1" type="ORF">PHACADRAFT_257320</name>
</gene>
<accession>K5X0D1</accession>
<dbReference type="AlphaFoldDB" id="K5X0D1"/>
<dbReference type="RefSeq" id="XP_007396513.1">
    <property type="nucleotide sequence ID" value="XM_007396451.1"/>
</dbReference>
<organism evidence="1 2">
    <name type="scientific">Phanerochaete carnosa (strain HHB-10118-sp)</name>
    <name type="common">White-rot fungus</name>
    <name type="synonym">Peniophora carnosa</name>
    <dbReference type="NCBI Taxonomy" id="650164"/>
    <lineage>
        <taxon>Eukaryota</taxon>
        <taxon>Fungi</taxon>
        <taxon>Dikarya</taxon>
        <taxon>Basidiomycota</taxon>
        <taxon>Agaricomycotina</taxon>
        <taxon>Agaricomycetes</taxon>
        <taxon>Polyporales</taxon>
        <taxon>Phanerochaetaceae</taxon>
        <taxon>Phanerochaete</taxon>
    </lineage>
</organism>
<proteinExistence type="predicted"/>
<dbReference type="GeneID" id="18916816"/>
<evidence type="ECO:0008006" key="3">
    <source>
        <dbReference type="Google" id="ProtNLM"/>
    </source>
</evidence>
<dbReference type="KEGG" id="pco:PHACADRAFT_257320"/>
<feature type="non-terminal residue" evidence="1">
    <location>
        <position position="456"/>
    </location>
</feature>
<reference evidence="1 2" key="1">
    <citation type="journal article" date="2012" name="BMC Genomics">
        <title>Comparative genomics of the white-rot fungi, Phanerochaete carnosa and P. chrysosporium, to elucidate the genetic basis of the distinct wood types they colonize.</title>
        <authorList>
            <person name="Suzuki H."/>
            <person name="MacDonald J."/>
            <person name="Syed K."/>
            <person name="Salamov A."/>
            <person name="Hori C."/>
            <person name="Aerts A."/>
            <person name="Henrissat B."/>
            <person name="Wiebenga A."/>
            <person name="vanKuyk P.A."/>
            <person name="Barry K."/>
            <person name="Lindquist E."/>
            <person name="LaButti K."/>
            <person name="Lapidus A."/>
            <person name="Lucas S."/>
            <person name="Coutinho P."/>
            <person name="Gong Y."/>
            <person name="Samejima M."/>
            <person name="Mahadevan R."/>
            <person name="Abou-Zaid M."/>
            <person name="de Vries R.P."/>
            <person name="Igarashi K."/>
            <person name="Yadav J.S."/>
            <person name="Grigoriev I.V."/>
            <person name="Master E.R."/>
        </authorList>
    </citation>
    <scope>NUCLEOTIDE SEQUENCE [LARGE SCALE GENOMIC DNA]</scope>
    <source>
        <strain evidence="1 2">HHB-10118-sp</strain>
    </source>
</reference>
<evidence type="ECO:0000313" key="2">
    <source>
        <dbReference type="Proteomes" id="UP000008370"/>
    </source>
</evidence>
<dbReference type="EMBL" id="JH930472">
    <property type="protein sequence ID" value="EKM56222.1"/>
    <property type="molecule type" value="Genomic_DNA"/>
</dbReference>
<name>K5X0D1_PHACS</name>
<sequence>MPRGGAHLDMSRPDILAPVRRMSTSLQSLKHGLSNSQPHMKLNYDVLERVMVFLAPWELLQMMQTCRTIRRLAIPILLRGVYIIGPPQILPMCYDLYRYHFLKDPLRFSWVTHLVCPYGMVDNKPEASRYSYPMRYRYTDFLQYLTNIQFLDLTMDGEDLNPVAYDWIMSLRRLRALKFREMGAHPTRITDLLWHHNARLEIVHMDQPRLHDGEVLDPLPILQRYAPSLDGLLIEAHSTHTGPMIPRNGPPFPAIVDLIWTSSQWVDSGLLATTFPALRRFTFEIVSLKWEAFGVPMTDNQALDHRSRNHAAQERSHWESLERIQGDLLSLWTLALRCRVDKIDTKILSEREGRIGTKIGHLVVLLHDTRPRHLVITVRPSFVQQMDRVLSFPSLQVLELSIMVYGEPDIIGTLQKAVNGVYKSNLRKFTVDVTNGYELVRNRILFPFPARGYRLI</sequence>
<dbReference type="CDD" id="cd09917">
    <property type="entry name" value="F-box_SF"/>
    <property type="match status" value="1"/>
</dbReference>